<dbReference type="KEGG" id="bcae:A4V03_20675"/>
<evidence type="ECO:0000313" key="1">
    <source>
        <dbReference type="EMBL" id="ARE60517.1"/>
    </source>
</evidence>
<name>A0A1V0QDA6_9BACE</name>
<dbReference type="EMBL" id="CP015401">
    <property type="protein sequence ID" value="ARE60517.1"/>
    <property type="molecule type" value="Genomic_DNA"/>
</dbReference>
<evidence type="ECO:0000313" key="2">
    <source>
        <dbReference type="Proteomes" id="UP000092631"/>
    </source>
</evidence>
<dbReference type="Proteomes" id="UP000092631">
    <property type="component" value="Chromosome"/>
</dbReference>
<reference evidence="2" key="1">
    <citation type="submission" date="2016-04" db="EMBL/GenBank/DDBJ databases">
        <title>Complete Genome Sequences of Twelve Strains of a Stable Defined Moderately Diverse Mouse Microbiota 2 (sDMDMm2).</title>
        <authorList>
            <person name="Uchimura Y."/>
            <person name="Wyss M."/>
            <person name="Brugiroux S."/>
            <person name="Limenitakis J.P."/>
            <person name="Stecher B."/>
            <person name="McCoy K.D."/>
            <person name="Macpherson A.J."/>
        </authorList>
    </citation>
    <scope>NUCLEOTIDE SEQUENCE [LARGE SCALE GENOMIC DNA]</scope>
    <source>
        <strain evidence="2">I48</strain>
    </source>
</reference>
<proteinExistence type="predicted"/>
<organism evidence="1 2">
    <name type="scientific">Bacteroides caecimuris</name>
    <dbReference type="NCBI Taxonomy" id="1796613"/>
    <lineage>
        <taxon>Bacteria</taxon>
        <taxon>Pseudomonadati</taxon>
        <taxon>Bacteroidota</taxon>
        <taxon>Bacteroidia</taxon>
        <taxon>Bacteroidales</taxon>
        <taxon>Bacteroidaceae</taxon>
        <taxon>Bacteroides</taxon>
    </lineage>
</organism>
<protein>
    <submittedName>
        <fullName evidence="1">Uncharacterized protein</fullName>
    </submittedName>
</protein>
<dbReference type="AlphaFoldDB" id="A0A1V0QDA6"/>
<accession>A0A1V0QDA6</accession>
<keyword evidence="2" id="KW-1185">Reference proteome</keyword>
<sequence>MHVNNFILIIYKTSNQVNIPFYENMRNDFIFSYRRALHVISEKREKRRHAKYFHIKTFLSATTVTVTVVAERKQLIMRFYIRLGIFFPVIPYKL</sequence>
<gene>
    <name evidence="1" type="ORF">A4V03_20675</name>
</gene>